<dbReference type="Proteomes" id="UP000192342">
    <property type="component" value="Unassembled WGS sequence"/>
</dbReference>
<dbReference type="PANTHER" id="PTHR19136">
    <property type="entry name" value="MOLYBDENUM COFACTOR GUANYLYLTRANSFERASE"/>
    <property type="match status" value="1"/>
</dbReference>
<dbReference type="Pfam" id="PF12804">
    <property type="entry name" value="NTP_transf_3"/>
    <property type="match status" value="1"/>
</dbReference>
<name>A0A1Y1SG95_9GAMM</name>
<evidence type="ECO:0000256" key="1">
    <source>
        <dbReference type="ARBA" id="ARBA00022679"/>
    </source>
</evidence>
<proteinExistence type="predicted"/>
<comment type="caution">
    <text evidence="4">The sequence shown here is derived from an EMBL/GenBank/DDBJ whole genome shotgun (WGS) entry which is preliminary data.</text>
</comment>
<dbReference type="SUPFAM" id="SSF53448">
    <property type="entry name" value="Nucleotide-diphospho-sugar transferases"/>
    <property type="match status" value="1"/>
</dbReference>
<gene>
    <name evidence="4" type="primary">mobA</name>
    <name evidence="4" type="ORF">ATO7_00955</name>
</gene>
<evidence type="ECO:0000256" key="2">
    <source>
        <dbReference type="ARBA" id="ARBA00022842"/>
    </source>
</evidence>
<dbReference type="AlphaFoldDB" id="A0A1Y1SG95"/>
<dbReference type="Gene3D" id="3.90.550.10">
    <property type="entry name" value="Spore Coat Polysaccharide Biosynthesis Protein SpsA, Chain A"/>
    <property type="match status" value="1"/>
</dbReference>
<protein>
    <submittedName>
        <fullName evidence="4">Molybdopterin-guanine dinucleotide biosynthesis protein MobA</fullName>
    </submittedName>
</protein>
<dbReference type="PANTHER" id="PTHR19136:SF81">
    <property type="entry name" value="MOLYBDENUM COFACTOR GUANYLYLTRANSFERASE"/>
    <property type="match status" value="1"/>
</dbReference>
<keyword evidence="5" id="KW-1185">Reference proteome</keyword>
<keyword evidence="1" id="KW-0808">Transferase</keyword>
<evidence type="ECO:0000313" key="4">
    <source>
        <dbReference type="EMBL" id="ORE88400.1"/>
    </source>
</evidence>
<sequence>MAGGRGQRLGGRDKARLCLQRRTVLDRLAGQLRRVAGEIIVVRARPRDNLRLPAGCIRAWDQDGSQGPLSGLAAGLARASGHWCLCVPVDCASLPDNLPAQLARGSHQGGYAQHRDDHYYLHALLPRQSRHRLATFRRTGGRSAANACRTLQLAPVSIVGAHTAWSINTPEERRRLHWQRKVIKRC</sequence>
<evidence type="ECO:0000259" key="3">
    <source>
        <dbReference type="Pfam" id="PF12804"/>
    </source>
</evidence>
<dbReference type="InterPro" id="IPR029044">
    <property type="entry name" value="Nucleotide-diphossugar_trans"/>
</dbReference>
<dbReference type="STRING" id="1317117.ATO7_00955"/>
<reference evidence="4 5" key="1">
    <citation type="submission" date="2013-04" db="EMBL/GenBank/DDBJ databases">
        <title>Oceanococcus atlanticus 22II-S10r2 Genome Sequencing.</title>
        <authorList>
            <person name="Lai Q."/>
            <person name="Li G."/>
            <person name="Shao Z."/>
        </authorList>
    </citation>
    <scope>NUCLEOTIDE SEQUENCE [LARGE SCALE GENOMIC DNA]</scope>
    <source>
        <strain evidence="4 5">22II-S10r2</strain>
    </source>
</reference>
<feature type="domain" description="MobA-like NTP transferase" evidence="3">
    <location>
        <begin position="1"/>
        <end position="143"/>
    </location>
</feature>
<evidence type="ECO:0000313" key="5">
    <source>
        <dbReference type="Proteomes" id="UP000192342"/>
    </source>
</evidence>
<accession>A0A1Y1SG95</accession>
<dbReference type="InterPro" id="IPR025877">
    <property type="entry name" value="MobA-like_NTP_Trfase"/>
</dbReference>
<keyword evidence="2" id="KW-0460">Magnesium</keyword>
<dbReference type="EMBL" id="AQQV01000001">
    <property type="protein sequence ID" value="ORE88400.1"/>
    <property type="molecule type" value="Genomic_DNA"/>
</dbReference>
<organism evidence="4 5">
    <name type="scientific">Oceanococcus atlanticus</name>
    <dbReference type="NCBI Taxonomy" id="1317117"/>
    <lineage>
        <taxon>Bacteria</taxon>
        <taxon>Pseudomonadati</taxon>
        <taxon>Pseudomonadota</taxon>
        <taxon>Gammaproteobacteria</taxon>
        <taxon>Chromatiales</taxon>
        <taxon>Oceanococcaceae</taxon>
        <taxon>Oceanococcus</taxon>
    </lineage>
</organism>
<dbReference type="GO" id="GO:0016779">
    <property type="term" value="F:nucleotidyltransferase activity"/>
    <property type="evidence" value="ECO:0007669"/>
    <property type="project" value="TreeGrafter"/>
</dbReference>